<evidence type="ECO:0000256" key="2">
    <source>
        <dbReference type="ARBA" id="ARBA00022679"/>
    </source>
</evidence>
<reference evidence="5" key="1">
    <citation type="journal article" date="2015" name="Genome">
        <title>Whole Genome Sequence of the Non-Microcystin-Producing Microcystis aeruginosa Strain NIES-44.</title>
        <authorList>
            <person name="Okano K."/>
            <person name="Miyata N."/>
            <person name="Ozaki Y."/>
        </authorList>
    </citation>
    <scope>NUCLEOTIDE SEQUENCE [LARGE SCALE GENOMIC DNA]</scope>
    <source>
        <strain evidence="5">NIES-44</strain>
    </source>
</reference>
<dbReference type="Pfam" id="PF01555">
    <property type="entry name" value="N6_N4_Mtase"/>
    <property type="match status" value="1"/>
</dbReference>
<dbReference type="InterPro" id="IPR029063">
    <property type="entry name" value="SAM-dependent_MTases_sf"/>
</dbReference>
<dbReference type="EMBL" id="BBPA01000024">
    <property type="protein sequence ID" value="GAL92672.1"/>
    <property type="molecule type" value="Genomic_DNA"/>
</dbReference>
<comment type="caution">
    <text evidence="4">The sequence shown here is derived from an EMBL/GenBank/DDBJ whole genome shotgun (WGS) entry which is preliminary data.</text>
</comment>
<proteinExistence type="predicted"/>
<sequence length="119" mass="13713">MINSSVNLAERLLEINNLDRELFNYFQDKLLYSEQLSRTLVSFQGNKNQPVYRWYKYKEGFSVDLIVYLLEKYGIKQGKILDPFAGSGTTLFAAAARGLSASNSHFETILRCFSDLEIR</sequence>
<evidence type="ECO:0000313" key="4">
    <source>
        <dbReference type="EMBL" id="GAL92672.1"/>
    </source>
</evidence>
<dbReference type="Gene3D" id="3.40.50.150">
    <property type="entry name" value="Vaccinia Virus protein VP39"/>
    <property type="match status" value="1"/>
</dbReference>
<feature type="domain" description="DNA methylase N-4/N-6" evidence="3">
    <location>
        <begin position="41"/>
        <end position="97"/>
    </location>
</feature>
<protein>
    <submittedName>
        <fullName evidence="4">Modification methylase AvaI</fullName>
        <ecNumber evidence="4">2.1.1.113</ecNumber>
    </submittedName>
</protein>
<dbReference type="GO" id="GO:0015667">
    <property type="term" value="F:site-specific DNA-methyltransferase (cytosine-N4-specific) activity"/>
    <property type="evidence" value="ECO:0007669"/>
    <property type="project" value="UniProtKB-EC"/>
</dbReference>
<accession>A0A0A1VS62</accession>
<dbReference type="GO" id="GO:0003677">
    <property type="term" value="F:DNA binding"/>
    <property type="evidence" value="ECO:0007669"/>
    <property type="project" value="InterPro"/>
</dbReference>
<dbReference type="SUPFAM" id="SSF53335">
    <property type="entry name" value="S-adenosyl-L-methionine-dependent methyltransferases"/>
    <property type="match status" value="1"/>
</dbReference>
<gene>
    <name evidence="4" type="ORF">N44_01230</name>
</gene>
<keyword evidence="1 4" id="KW-0489">Methyltransferase</keyword>
<evidence type="ECO:0000256" key="1">
    <source>
        <dbReference type="ARBA" id="ARBA00022603"/>
    </source>
</evidence>
<dbReference type="RefSeq" id="WP_045358488.1">
    <property type="nucleotide sequence ID" value="NZ_BBPA01000024.1"/>
</dbReference>
<name>A0A0A1VS62_MICAE</name>
<keyword evidence="2 4" id="KW-0808">Transferase</keyword>
<dbReference type="GO" id="GO:0008170">
    <property type="term" value="F:N-methyltransferase activity"/>
    <property type="evidence" value="ECO:0007669"/>
    <property type="project" value="InterPro"/>
</dbReference>
<dbReference type="EC" id="2.1.1.113" evidence="4"/>
<dbReference type="GO" id="GO:0032259">
    <property type="term" value="P:methylation"/>
    <property type="evidence" value="ECO:0007669"/>
    <property type="project" value="UniProtKB-KW"/>
</dbReference>
<dbReference type="InterPro" id="IPR002941">
    <property type="entry name" value="DNA_methylase_N4/N6"/>
</dbReference>
<dbReference type="Proteomes" id="UP000030321">
    <property type="component" value="Unassembled WGS sequence"/>
</dbReference>
<evidence type="ECO:0000313" key="5">
    <source>
        <dbReference type="Proteomes" id="UP000030321"/>
    </source>
</evidence>
<dbReference type="AlphaFoldDB" id="A0A0A1VS62"/>
<organism evidence="4 5">
    <name type="scientific">Microcystis aeruginosa NIES-44</name>
    <dbReference type="NCBI Taxonomy" id="449439"/>
    <lineage>
        <taxon>Bacteria</taxon>
        <taxon>Bacillati</taxon>
        <taxon>Cyanobacteriota</taxon>
        <taxon>Cyanophyceae</taxon>
        <taxon>Oscillatoriophycideae</taxon>
        <taxon>Chroococcales</taxon>
        <taxon>Microcystaceae</taxon>
        <taxon>Microcystis</taxon>
    </lineage>
</organism>
<evidence type="ECO:0000259" key="3">
    <source>
        <dbReference type="Pfam" id="PF01555"/>
    </source>
</evidence>